<evidence type="ECO:0000313" key="1">
    <source>
        <dbReference type="EMBL" id="GBH09797.1"/>
    </source>
</evidence>
<dbReference type="AlphaFoldDB" id="A0A2V0QB08"/>
<organism evidence="1 2">
    <name type="scientific">Pseudomonas syringae pv. actinidiae</name>
    <dbReference type="NCBI Taxonomy" id="103796"/>
    <lineage>
        <taxon>Bacteria</taxon>
        <taxon>Pseudomonadati</taxon>
        <taxon>Pseudomonadota</taxon>
        <taxon>Gammaproteobacteria</taxon>
        <taxon>Pseudomonadales</taxon>
        <taxon>Pseudomonadaceae</taxon>
        <taxon>Pseudomonas</taxon>
        <taxon>Pseudomonas syringae</taxon>
    </lineage>
</organism>
<reference evidence="1 2" key="1">
    <citation type="submission" date="2018-04" db="EMBL/GenBank/DDBJ databases">
        <title>Draft genome sequence of Pseudomonas syringae pv. actinidiae biovar 1 strains isolated from kiwifruit in Kagawa prefecture.</title>
        <authorList>
            <person name="Tabuchi M."/>
            <person name="Saito M."/>
            <person name="Fujiwara S."/>
            <person name="Sasa N."/>
            <person name="Akimitsu K."/>
            <person name="Gomi K."/>
            <person name="Konishi-Sugita S."/>
            <person name="Hamano K."/>
            <person name="Kataoka I."/>
        </authorList>
    </citation>
    <scope>NUCLEOTIDE SEQUENCE [LARGE SCALE GENOMIC DNA]</scope>
    <source>
        <strain evidence="1 2">MAFF212206</strain>
    </source>
</reference>
<comment type="caution">
    <text evidence="1">The sequence shown here is derived from an EMBL/GenBank/DDBJ whole genome shotgun (WGS) entry which is preliminary data.</text>
</comment>
<dbReference type="Proteomes" id="UP000247480">
    <property type="component" value="Unassembled WGS sequence"/>
</dbReference>
<gene>
    <name evidence="1" type="ORF">KPSA1_03200</name>
</gene>
<protein>
    <submittedName>
        <fullName evidence="1">Uncharacterized protein</fullName>
    </submittedName>
</protein>
<name>A0A2V0QB08_PSESF</name>
<sequence length="37" mass="3834">MMAGAAVRHGGYLEKVDALKVAMIANRNAFGGVVPFA</sequence>
<dbReference type="EMBL" id="BGJZ01000133">
    <property type="protein sequence ID" value="GBH09797.1"/>
    <property type="molecule type" value="Genomic_DNA"/>
</dbReference>
<proteinExistence type="predicted"/>
<evidence type="ECO:0000313" key="2">
    <source>
        <dbReference type="Proteomes" id="UP000247480"/>
    </source>
</evidence>
<accession>A0A2V0QB08</accession>